<dbReference type="InterPro" id="IPR050272">
    <property type="entry name" value="Isochorismatase-like_hydrls"/>
</dbReference>
<reference evidence="4" key="1">
    <citation type="journal article" date="2019" name="Int. J. Syst. Evol. Microbiol.">
        <title>The Global Catalogue of Microorganisms (GCM) 10K type strain sequencing project: providing services to taxonomists for standard genome sequencing and annotation.</title>
        <authorList>
            <consortium name="The Broad Institute Genomics Platform"/>
            <consortium name="The Broad Institute Genome Sequencing Center for Infectious Disease"/>
            <person name="Wu L."/>
            <person name="Ma J."/>
        </authorList>
    </citation>
    <scope>NUCLEOTIDE SEQUENCE [LARGE SCALE GENOMIC DNA]</scope>
    <source>
        <strain evidence="4">NBRC 110044</strain>
    </source>
</reference>
<dbReference type="PANTHER" id="PTHR43540:SF6">
    <property type="entry name" value="ISOCHORISMATASE-LIKE DOMAIN-CONTAINING PROTEIN"/>
    <property type="match status" value="1"/>
</dbReference>
<feature type="domain" description="Isochorismatase-like" evidence="2">
    <location>
        <begin position="3"/>
        <end position="155"/>
    </location>
</feature>
<dbReference type="PANTHER" id="PTHR43540">
    <property type="entry name" value="PEROXYUREIDOACRYLATE/UREIDOACRYLATE AMIDOHYDROLASE-RELATED"/>
    <property type="match status" value="1"/>
</dbReference>
<evidence type="ECO:0000313" key="4">
    <source>
        <dbReference type="Proteomes" id="UP001156706"/>
    </source>
</evidence>
<keyword evidence="4" id="KW-1185">Reference proteome</keyword>
<dbReference type="RefSeq" id="WP_284198193.1">
    <property type="nucleotide sequence ID" value="NZ_BSOG01000007.1"/>
</dbReference>
<name>A0ABQ5YQC2_9NEIS</name>
<evidence type="ECO:0000313" key="3">
    <source>
        <dbReference type="EMBL" id="GLR15119.1"/>
    </source>
</evidence>
<keyword evidence="1 3" id="KW-0378">Hydrolase</keyword>
<sequence length="178" mass="19289">MKSALLIIDVQRGLFDPLPHPYEADAVVDRINQLSARAREAGMPVVMVQHERLGSALAHGSEGWQLQEDLLAMTGDIVVRKTTPDAFLRTPLAELLVQHGVSRLVICGYATEFCVDTTTRRAAALGFPVVLAADAHTTHDKAHATALQIRTHHNATLPDITSFGPEIVALPTAEIAFQ</sequence>
<dbReference type="SUPFAM" id="SSF52499">
    <property type="entry name" value="Isochorismatase-like hydrolases"/>
    <property type="match status" value="1"/>
</dbReference>
<evidence type="ECO:0000259" key="2">
    <source>
        <dbReference type="Pfam" id="PF00857"/>
    </source>
</evidence>
<dbReference type="EMBL" id="BSOG01000007">
    <property type="protein sequence ID" value="GLR15119.1"/>
    <property type="molecule type" value="Genomic_DNA"/>
</dbReference>
<accession>A0ABQ5YQC2</accession>
<dbReference type="Pfam" id="PF00857">
    <property type="entry name" value="Isochorismatase"/>
    <property type="match status" value="1"/>
</dbReference>
<proteinExistence type="predicted"/>
<dbReference type="GO" id="GO:0016787">
    <property type="term" value="F:hydrolase activity"/>
    <property type="evidence" value="ECO:0007669"/>
    <property type="project" value="UniProtKB-KW"/>
</dbReference>
<evidence type="ECO:0000256" key="1">
    <source>
        <dbReference type="ARBA" id="ARBA00022801"/>
    </source>
</evidence>
<comment type="caution">
    <text evidence="3">The sequence shown here is derived from an EMBL/GenBank/DDBJ whole genome shotgun (WGS) entry which is preliminary data.</text>
</comment>
<dbReference type="Gene3D" id="3.40.50.850">
    <property type="entry name" value="Isochorismatase-like"/>
    <property type="match status" value="1"/>
</dbReference>
<protein>
    <submittedName>
        <fullName evidence="3">Hydrolase</fullName>
    </submittedName>
</protein>
<gene>
    <name evidence="3" type="ORF">GCM10007907_39090</name>
</gene>
<dbReference type="InterPro" id="IPR000868">
    <property type="entry name" value="Isochorismatase-like_dom"/>
</dbReference>
<dbReference type="Proteomes" id="UP001156706">
    <property type="component" value="Unassembled WGS sequence"/>
</dbReference>
<organism evidence="3 4">
    <name type="scientific">Chitinimonas prasina</name>
    <dbReference type="NCBI Taxonomy" id="1434937"/>
    <lineage>
        <taxon>Bacteria</taxon>
        <taxon>Pseudomonadati</taxon>
        <taxon>Pseudomonadota</taxon>
        <taxon>Betaproteobacteria</taxon>
        <taxon>Neisseriales</taxon>
        <taxon>Chitinibacteraceae</taxon>
        <taxon>Chitinimonas</taxon>
    </lineage>
</organism>
<dbReference type="CDD" id="cd01014">
    <property type="entry name" value="nicotinamidase_related"/>
    <property type="match status" value="1"/>
</dbReference>
<dbReference type="InterPro" id="IPR036380">
    <property type="entry name" value="Isochorismatase-like_sf"/>
</dbReference>